<dbReference type="EMBL" id="CP151767">
    <property type="protein sequence ID" value="WZU68315.1"/>
    <property type="molecule type" value="Genomic_DNA"/>
</dbReference>
<evidence type="ECO:0000259" key="2">
    <source>
        <dbReference type="PROSITE" id="PS51332"/>
    </source>
</evidence>
<evidence type="ECO:0000313" key="3">
    <source>
        <dbReference type="EMBL" id="WZU68315.1"/>
    </source>
</evidence>
<dbReference type="Pfam" id="PF02310">
    <property type="entry name" value="B12-binding"/>
    <property type="match status" value="1"/>
</dbReference>
<keyword evidence="4" id="KW-1185">Reference proteome</keyword>
<dbReference type="Gene3D" id="3.40.50.280">
    <property type="entry name" value="Cobalamin-binding domain"/>
    <property type="match status" value="1"/>
</dbReference>
<dbReference type="Proteomes" id="UP001470809">
    <property type="component" value="Chromosome"/>
</dbReference>
<dbReference type="RefSeq" id="WP_342077604.1">
    <property type="nucleotide sequence ID" value="NZ_CP151767.2"/>
</dbReference>
<reference evidence="3 4" key="2">
    <citation type="submission" date="2024-08" db="EMBL/GenBank/DDBJ databases">
        <title>Phylogenomic analyses of a clade within the roseobacter group suggest taxonomic reassignments of species of the genera Aestuariivita, Citreicella, Loktanella, Nautella, Pelagibaca, Ruegeria, Thalassobius, Thiobacimonas and Tropicibacter, and the proposal o.</title>
        <authorList>
            <person name="Jeon C.O."/>
        </authorList>
    </citation>
    <scope>NUCLEOTIDE SEQUENCE [LARGE SCALE GENOMIC DNA]</scope>
    <source>
        <strain evidence="3 4">SS1-5</strain>
    </source>
</reference>
<gene>
    <name evidence="3" type="ORF">AABB31_05185</name>
</gene>
<accession>A0AAN0MB29</accession>
<organism evidence="3 4">
    <name type="scientific">Yoonia rhodophyticola</name>
    <dbReference type="NCBI Taxonomy" id="3137370"/>
    <lineage>
        <taxon>Bacteria</taxon>
        <taxon>Pseudomonadati</taxon>
        <taxon>Pseudomonadota</taxon>
        <taxon>Alphaproteobacteria</taxon>
        <taxon>Rhodobacterales</taxon>
        <taxon>Paracoccaceae</taxon>
        <taxon>Yoonia</taxon>
    </lineage>
</organism>
<dbReference type="KEGG" id="yrh:AABB31_05185"/>
<feature type="region of interest" description="Disordered" evidence="1">
    <location>
        <begin position="1"/>
        <end position="34"/>
    </location>
</feature>
<dbReference type="GO" id="GO:0046872">
    <property type="term" value="F:metal ion binding"/>
    <property type="evidence" value="ECO:0007669"/>
    <property type="project" value="InterPro"/>
</dbReference>
<dbReference type="InterPro" id="IPR036724">
    <property type="entry name" value="Cobalamin-bd_sf"/>
</dbReference>
<protein>
    <submittedName>
        <fullName evidence="3">Cobalamin B12-binding domain-containing protein</fullName>
    </submittedName>
</protein>
<dbReference type="InterPro" id="IPR006158">
    <property type="entry name" value="Cobalamin-bd"/>
</dbReference>
<reference evidence="4" key="1">
    <citation type="submission" date="2024-04" db="EMBL/GenBank/DDBJ databases">
        <title>Phylogenomic analyses of a clade within the roseobacter group suggest taxonomic reassignments of species of the genera Aestuariivita, Citreicella, Loktanella, Nautella, Pelagibaca, Ruegeria, Thalassobius, Thiobacimonas and Tropicibacter, and the proposal o.</title>
        <authorList>
            <person name="Jeon C.O."/>
        </authorList>
    </citation>
    <scope>NUCLEOTIDE SEQUENCE [LARGE SCALE GENOMIC DNA]</scope>
    <source>
        <strain evidence="4">SS1-5</strain>
    </source>
</reference>
<dbReference type="SUPFAM" id="SSF52242">
    <property type="entry name" value="Cobalamin (vitamin B12)-binding domain"/>
    <property type="match status" value="1"/>
</dbReference>
<proteinExistence type="predicted"/>
<sequence length="265" mass="28461">MADHRNKDAQAPLDAPVRRLSAAPRVRDGDTGPSSVAGVDQALFVKLREAALSADREACVEVMKDALHGGLRPEDMADLYIPALARDMGQDWCEDQLGFAQVTIGVSRLQSMLRDLGPAWSADSVAHPAAPAIMLVVPEQAHHTLGAMVLAGQLRRKGLSVRLVLGMRRTELVKLVELASFDAVFISASCGERLETLRRIVDVIGVAASRRPPVVIGGSILDVEDKENVTALTGADYATGCPDEALRLCGLIERMHDDALMKRGV</sequence>
<name>A0AAN0MB29_9RHOB</name>
<dbReference type="AlphaFoldDB" id="A0AAN0MB29"/>
<evidence type="ECO:0000256" key="1">
    <source>
        <dbReference type="SAM" id="MobiDB-lite"/>
    </source>
</evidence>
<evidence type="ECO:0000313" key="4">
    <source>
        <dbReference type="Proteomes" id="UP001470809"/>
    </source>
</evidence>
<dbReference type="GO" id="GO:0031419">
    <property type="term" value="F:cobalamin binding"/>
    <property type="evidence" value="ECO:0007669"/>
    <property type="project" value="InterPro"/>
</dbReference>
<feature type="domain" description="B12-binding" evidence="2">
    <location>
        <begin position="130"/>
        <end position="259"/>
    </location>
</feature>
<dbReference type="PROSITE" id="PS51332">
    <property type="entry name" value="B12_BINDING"/>
    <property type="match status" value="1"/>
</dbReference>